<reference evidence="1 2" key="1">
    <citation type="submission" date="2016-11" db="EMBL/GenBank/DDBJ databases">
        <authorList>
            <person name="Jaros S."/>
            <person name="Januszkiewicz K."/>
            <person name="Wedrychowicz H."/>
        </authorList>
    </citation>
    <scope>NUCLEOTIDE SEQUENCE [LARGE SCALE GENOMIC DNA]</scope>
    <source>
        <strain evidence="1 2">DSM 3090</strain>
    </source>
</reference>
<evidence type="ECO:0000313" key="2">
    <source>
        <dbReference type="Proteomes" id="UP000183952"/>
    </source>
</evidence>
<name>A0A1M6KN93_9CLOT</name>
<dbReference type="AlphaFoldDB" id="A0A1M6KN93"/>
<organism evidence="1 2">
    <name type="scientific">Hathewaya proteolytica DSM 3090</name>
    <dbReference type="NCBI Taxonomy" id="1121331"/>
    <lineage>
        <taxon>Bacteria</taxon>
        <taxon>Bacillati</taxon>
        <taxon>Bacillota</taxon>
        <taxon>Clostridia</taxon>
        <taxon>Eubacteriales</taxon>
        <taxon>Clostridiaceae</taxon>
        <taxon>Hathewaya</taxon>
    </lineage>
</organism>
<dbReference type="InterPro" id="IPR008183">
    <property type="entry name" value="Aldose_1/G6P_1-epimerase"/>
</dbReference>
<proteinExistence type="predicted"/>
<dbReference type="GO" id="GO:0030246">
    <property type="term" value="F:carbohydrate binding"/>
    <property type="evidence" value="ECO:0007669"/>
    <property type="project" value="InterPro"/>
</dbReference>
<dbReference type="OrthoDB" id="113447at2"/>
<accession>A0A1M6KN93</accession>
<dbReference type="SUPFAM" id="SSF74650">
    <property type="entry name" value="Galactose mutarotase-like"/>
    <property type="match status" value="1"/>
</dbReference>
<sequence length="309" mass="36005">MLRKDIFKGEEAIILENNLIKAIVLPELGGKIASIYYKNKNFELVFQNKDSIYKKPELYSAFEEFDAAGFDDAFPTIDKCKVKYNGKDLEYPDHGEIWSSSFNIKAVKDHEVELEYCSKILPYTFTKKISLDEKNHINIQYNISNLGEKDIPCIFAAHYLVNCEKNMEICFPEDTYEIVMVQDSIRFGQSGTYYNYKSKNVEKIFSRVQDENADNTEKYYVNHQVKQGRCSIKYHHKKVEYVLSYDSEKLPYLGFWVTEGGFRGDYNCALEPCNGFYDNIDIAGKNEKLYYLKGGDKLDFHIDIEINDI</sequence>
<keyword evidence="2" id="KW-1185">Reference proteome</keyword>
<protein>
    <submittedName>
        <fullName evidence="1">Galactose mutarotase</fullName>
    </submittedName>
</protein>
<dbReference type="InterPro" id="IPR014718">
    <property type="entry name" value="GH-type_carb-bd"/>
</dbReference>
<dbReference type="EMBL" id="FRAD01000004">
    <property type="protein sequence ID" value="SHJ60390.1"/>
    <property type="molecule type" value="Genomic_DNA"/>
</dbReference>
<dbReference type="GO" id="GO:0005975">
    <property type="term" value="P:carbohydrate metabolic process"/>
    <property type="evidence" value="ECO:0007669"/>
    <property type="project" value="InterPro"/>
</dbReference>
<dbReference type="Gene3D" id="2.70.98.10">
    <property type="match status" value="1"/>
</dbReference>
<dbReference type="Proteomes" id="UP000183952">
    <property type="component" value="Unassembled WGS sequence"/>
</dbReference>
<dbReference type="Pfam" id="PF01263">
    <property type="entry name" value="Aldose_epim"/>
    <property type="match status" value="1"/>
</dbReference>
<evidence type="ECO:0000313" key="1">
    <source>
        <dbReference type="EMBL" id="SHJ60390.1"/>
    </source>
</evidence>
<dbReference type="GO" id="GO:0016853">
    <property type="term" value="F:isomerase activity"/>
    <property type="evidence" value="ECO:0007669"/>
    <property type="project" value="InterPro"/>
</dbReference>
<gene>
    <name evidence="1" type="ORF">SAMN02745248_00535</name>
</gene>
<dbReference type="RefSeq" id="WP_072902003.1">
    <property type="nucleotide sequence ID" value="NZ_FRAD01000004.1"/>
</dbReference>
<dbReference type="STRING" id="1121331.SAMN02745248_00535"/>
<dbReference type="InterPro" id="IPR011013">
    <property type="entry name" value="Gal_mutarotase_sf_dom"/>
</dbReference>